<proteinExistence type="predicted"/>
<evidence type="ECO:0000256" key="1">
    <source>
        <dbReference type="SAM" id="MobiDB-lite"/>
    </source>
</evidence>
<feature type="region of interest" description="Disordered" evidence="1">
    <location>
        <begin position="87"/>
        <end position="106"/>
    </location>
</feature>
<evidence type="ECO:0000313" key="2">
    <source>
        <dbReference type="EMBL" id="JAS71470.1"/>
    </source>
</evidence>
<reference evidence="2" key="1">
    <citation type="submission" date="2015-11" db="EMBL/GenBank/DDBJ databases">
        <title>De novo transcriptome assembly of four potential Pierce s Disease insect vectors from Arizona vineyards.</title>
        <authorList>
            <person name="Tassone E.E."/>
        </authorList>
    </citation>
    <scope>NUCLEOTIDE SEQUENCE</scope>
</reference>
<sequence>PVLISQCFHLQVRKENQGQLFFKTDFNEEFRCMDFVRSRRSNVIPWPEDLSVVTNQLHPISKQKYDDLMSLLPFVPSVCHPFYKSLKSSNLAGDYPSSQDEENPES</sequence>
<accession>A0A1B6H9W3</accession>
<protein>
    <submittedName>
        <fullName evidence="2">Uncharacterized protein</fullName>
    </submittedName>
</protein>
<feature type="non-terminal residue" evidence="2">
    <location>
        <position position="1"/>
    </location>
</feature>
<gene>
    <name evidence="2" type="ORF">g.2666</name>
</gene>
<organism evidence="2">
    <name type="scientific">Homalodisca liturata</name>
    <dbReference type="NCBI Taxonomy" id="320908"/>
    <lineage>
        <taxon>Eukaryota</taxon>
        <taxon>Metazoa</taxon>
        <taxon>Ecdysozoa</taxon>
        <taxon>Arthropoda</taxon>
        <taxon>Hexapoda</taxon>
        <taxon>Insecta</taxon>
        <taxon>Pterygota</taxon>
        <taxon>Neoptera</taxon>
        <taxon>Paraneoptera</taxon>
        <taxon>Hemiptera</taxon>
        <taxon>Auchenorrhyncha</taxon>
        <taxon>Membracoidea</taxon>
        <taxon>Cicadellidae</taxon>
        <taxon>Cicadellinae</taxon>
        <taxon>Proconiini</taxon>
        <taxon>Homalodisca</taxon>
    </lineage>
</organism>
<dbReference type="AlphaFoldDB" id="A0A1B6H9W3"/>
<dbReference type="EMBL" id="GECU01036236">
    <property type="protein sequence ID" value="JAS71470.1"/>
    <property type="molecule type" value="Transcribed_RNA"/>
</dbReference>
<name>A0A1B6H9W3_9HEMI</name>